<evidence type="ECO:0000313" key="2">
    <source>
        <dbReference type="EMBL" id="CCC51375.1"/>
    </source>
</evidence>
<organism evidence="2">
    <name type="scientific">Trypanosoma vivax (strain Y486)</name>
    <dbReference type="NCBI Taxonomy" id="1055687"/>
    <lineage>
        <taxon>Eukaryota</taxon>
        <taxon>Discoba</taxon>
        <taxon>Euglenozoa</taxon>
        <taxon>Kinetoplastea</taxon>
        <taxon>Metakinetoplastina</taxon>
        <taxon>Trypanosomatida</taxon>
        <taxon>Trypanosomatidae</taxon>
        <taxon>Trypanosoma</taxon>
        <taxon>Duttonella</taxon>
    </lineage>
</organism>
<dbReference type="AlphaFoldDB" id="G0U672"/>
<accession>G0U672</accession>
<dbReference type="VEuPathDB" id="TriTrypDB:TvY486_1004270"/>
<name>G0U672_TRYVY</name>
<dbReference type="OMA" id="QWNALQR"/>
<sequence>MSSATDTCPIDTALLAAVGASTGMGIAGKRGHHYNAHYQNPEYEAKRVCKLKAQHELEWKYFDDCRRHRLRKMHATNAENSFRLMDTLSRAYSGICSAHKEEAKAHMLLVRKEEMRRPLVLSPLAATVRAIQERLEPDKQYKNGDALRRLFDTLRQSEEEVAAELKEKLIERKIRGKRREHDTKKAFARRKVAIIEQLAAQQEEMQARATKANLQHKEEQMAAAHRKQLLCHQFPSLRAGAFSKTQGLMAERGTQLKKQQYGDHYHVPSLCEMYGRYLA</sequence>
<proteinExistence type="predicted"/>
<reference evidence="2" key="1">
    <citation type="journal article" date="2012" name="Proc. Natl. Acad. Sci. U.S.A.">
        <title>Antigenic diversity is generated by distinct evolutionary mechanisms in African trypanosome species.</title>
        <authorList>
            <person name="Jackson A.P."/>
            <person name="Berry A."/>
            <person name="Aslett M."/>
            <person name="Allison H.C."/>
            <person name="Burton P."/>
            <person name="Vavrova-Anderson J."/>
            <person name="Brown R."/>
            <person name="Browne H."/>
            <person name="Corton N."/>
            <person name="Hauser H."/>
            <person name="Gamble J."/>
            <person name="Gilderthorp R."/>
            <person name="Marcello L."/>
            <person name="McQuillan J."/>
            <person name="Otto T.D."/>
            <person name="Quail M.A."/>
            <person name="Sanders M.J."/>
            <person name="van Tonder A."/>
            <person name="Ginger M.L."/>
            <person name="Field M.C."/>
            <person name="Barry J.D."/>
            <person name="Hertz-Fowler C."/>
            <person name="Berriman M."/>
        </authorList>
    </citation>
    <scope>NUCLEOTIDE SEQUENCE</scope>
    <source>
        <strain evidence="2">Y486</strain>
    </source>
</reference>
<protein>
    <submittedName>
        <fullName evidence="2">Uncharacterized protein</fullName>
    </submittedName>
</protein>
<keyword evidence="1" id="KW-0175">Coiled coil</keyword>
<gene>
    <name evidence="2" type="ORF">TVY486_1004270</name>
</gene>
<dbReference type="EMBL" id="HE573026">
    <property type="protein sequence ID" value="CCC51375.1"/>
    <property type="molecule type" value="Genomic_DNA"/>
</dbReference>
<evidence type="ECO:0000256" key="1">
    <source>
        <dbReference type="SAM" id="Coils"/>
    </source>
</evidence>
<feature type="coiled-coil region" evidence="1">
    <location>
        <begin position="195"/>
        <end position="227"/>
    </location>
</feature>